<feature type="domain" description="Starch synthase catalytic" evidence="7">
    <location>
        <begin position="412"/>
        <end position="647"/>
    </location>
</feature>
<evidence type="ECO:0000313" key="9">
    <source>
        <dbReference type="EMBL" id="CAD9221642.1"/>
    </source>
</evidence>
<proteinExistence type="predicted"/>
<dbReference type="PANTHER" id="PTHR45825">
    <property type="entry name" value="GRANULE-BOUND STARCH SYNTHASE 1, CHLOROPLASTIC/AMYLOPLASTIC"/>
    <property type="match status" value="1"/>
</dbReference>
<keyword evidence="3" id="KW-0808">Transferase</keyword>
<accession>A0A7S1T5T0</accession>
<dbReference type="PANTHER" id="PTHR45825:SF11">
    <property type="entry name" value="ALPHA AMYLASE DOMAIN-CONTAINING PROTEIN"/>
    <property type="match status" value="1"/>
</dbReference>
<evidence type="ECO:0000259" key="8">
    <source>
        <dbReference type="Pfam" id="PF16561"/>
    </source>
</evidence>
<comment type="subcellular location">
    <subcellularLocation>
        <location evidence="1">Plastid</location>
        <location evidence="1">Amyloplast</location>
    </subcellularLocation>
</comment>
<dbReference type="InterPro" id="IPR001296">
    <property type="entry name" value="Glyco_trans_1"/>
</dbReference>
<protein>
    <recommendedName>
        <fullName evidence="10">Starch synthase</fullName>
    </recommendedName>
</protein>
<dbReference type="GO" id="GO:0016757">
    <property type="term" value="F:glycosyltransferase activity"/>
    <property type="evidence" value="ECO:0007669"/>
    <property type="project" value="UniProtKB-KW"/>
</dbReference>
<evidence type="ECO:0000256" key="4">
    <source>
        <dbReference type="ARBA" id="ARBA00023234"/>
    </source>
</evidence>
<dbReference type="Pfam" id="PF00534">
    <property type="entry name" value="Glycos_transf_1"/>
    <property type="match status" value="1"/>
</dbReference>
<feature type="region of interest" description="Disordered" evidence="5">
    <location>
        <begin position="1"/>
        <end position="64"/>
    </location>
</feature>
<evidence type="ECO:0000256" key="1">
    <source>
        <dbReference type="ARBA" id="ARBA00004602"/>
    </source>
</evidence>
<dbReference type="InterPro" id="IPR014756">
    <property type="entry name" value="Ig_E-set"/>
</dbReference>
<dbReference type="CDD" id="cd03791">
    <property type="entry name" value="GT5_Glycogen_synthase_DULL1-like"/>
    <property type="match status" value="1"/>
</dbReference>
<feature type="domain" description="AMP-activated protein kinase glycogen-binding" evidence="8">
    <location>
        <begin position="927"/>
        <end position="1006"/>
    </location>
</feature>
<reference evidence="9" key="1">
    <citation type="submission" date="2021-01" db="EMBL/GenBank/DDBJ databases">
        <authorList>
            <person name="Corre E."/>
            <person name="Pelletier E."/>
            <person name="Niang G."/>
            <person name="Scheremetjew M."/>
            <person name="Finn R."/>
            <person name="Kale V."/>
            <person name="Holt S."/>
            <person name="Cochrane G."/>
            <person name="Meng A."/>
            <person name="Brown T."/>
            <person name="Cohen L."/>
        </authorList>
    </citation>
    <scope>NUCLEOTIDE SEQUENCE</scope>
    <source>
        <strain evidence="9">SAG 36.94</strain>
    </source>
</reference>
<sequence length="1006" mass="112586">MASVSHKEEESVYHVNYDKLIPKSPPKKIAVSPPASPMDGLTLSDTDRLPPSTASSVAGLRRQGSQSDLRLGLRKVASTSNLKRVDSASSLVQVRSAEHQKSLGIRSESVQDLERIRLMNEQTREEIGPNAGFDIAQIRGHYSHRALIRSDLPVFTEGRMWVLSVEPHFKDRIFCFARYTDDEIAIVVMNLKDIQDGDIYQAPCDVELKIQSLSEVLPHSLVTRFDEVHEIVDGFTGDRYGHELFTLEEFVFRKFTVHISPLHTIVLMPKRVVQTPERLREHESQALSRLELEASELKDPRENAITSRIARGAATSLSNFAKALNSARLGLSNMGLDEEGVNYQLQLCLQRASALHYNVLYEGAVPPRDYEPPRGERIISYLAHLTTAAESQDLLHVCRKLILRSQKIGPLVFLASELGRFSTAGGLGVMVDELTKDLAALGLEVYVVSPYYAVNRKGETKYIERDGKFRWTRNIDVNIGSGMLQVGVFEGSEDGVNLIFLERGDFFPKVYADPGSQQKLLETIVLMSLGSLEVLCQAGITPSVVVTNDWLPALAAGYAKNGFFGEYFNNTTFFHLIHNLGDGAYEGRVYPSPNQGNFEFVHRLPVHLLVDPWWQQKVVNPSRCAILASDSWGTVSPSYLKELRSSHPLKDALNATRRPFAYPNGIRKGAREELLRNKGGGTHKEAKRMLQQKYFNFQNADYSIPIFAFVGRVTSQKGVHMILNAVDELVTHTGGRIQIICGGPASQSDPYAAGCAQHMWHLRSKYPFAFWAAPSEFFTDGPLVNLGADFGLMPSVFEPGGIVQQEFFVGGTPVVAFKTGGLRDTVHEWNPENLEGNGFTFEGYSHGDFVAAVKRALRVFSRSSEYEELRNSAYSTTIDVSTVAWAWSSEFHRLRNAIYADSTKIHSELLATASVNDSCLVRNAKMVVFRWSTEGHKVFLKGSFDGWNQQWPLMPENEVSSVKLIRLRLPPGDYTYKFWVDGRWVLAEDQPRRDEGGFSNNVIVVE</sequence>
<dbReference type="Gene3D" id="3.40.50.2000">
    <property type="entry name" value="Glycogen Phosphorylase B"/>
    <property type="match status" value="2"/>
</dbReference>
<organism evidence="9">
    <name type="scientific">Compsopogon caeruleus</name>
    <dbReference type="NCBI Taxonomy" id="31354"/>
    <lineage>
        <taxon>Eukaryota</taxon>
        <taxon>Rhodophyta</taxon>
        <taxon>Compsopogonophyceae</taxon>
        <taxon>Compsopogonales</taxon>
        <taxon>Compsopogonaceae</taxon>
        <taxon>Compsopogon</taxon>
    </lineage>
</organism>
<evidence type="ECO:0000256" key="2">
    <source>
        <dbReference type="ARBA" id="ARBA00022676"/>
    </source>
</evidence>
<dbReference type="InterPro" id="IPR032640">
    <property type="entry name" value="AMPK1_CBM"/>
</dbReference>
<feature type="compositionally biased region" description="Basic and acidic residues" evidence="5">
    <location>
        <begin position="1"/>
        <end position="21"/>
    </location>
</feature>
<dbReference type="AlphaFoldDB" id="A0A7S1T5T0"/>
<keyword evidence="4" id="KW-0934">Plastid</keyword>
<dbReference type="InterPro" id="IPR013783">
    <property type="entry name" value="Ig-like_fold"/>
</dbReference>
<evidence type="ECO:0000259" key="7">
    <source>
        <dbReference type="Pfam" id="PF08323"/>
    </source>
</evidence>
<name>A0A7S1T5T0_9RHOD</name>
<dbReference type="Pfam" id="PF08323">
    <property type="entry name" value="Glyco_transf_5"/>
    <property type="match status" value="1"/>
</dbReference>
<feature type="domain" description="Glycosyl transferase family 1" evidence="6">
    <location>
        <begin position="700"/>
        <end position="858"/>
    </location>
</feature>
<evidence type="ECO:0000256" key="5">
    <source>
        <dbReference type="SAM" id="MobiDB-lite"/>
    </source>
</evidence>
<gene>
    <name evidence="9" type="ORF">CCAE0312_LOCUS367</name>
</gene>
<dbReference type="Pfam" id="PF16561">
    <property type="entry name" value="AMPK1_CBM"/>
    <property type="match status" value="1"/>
</dbReference>
<keyword evidence="2" id="KW-0328">Glycosyltransferase</keyword>
<evidence type="ECO:0000256" key="3">
    <source>
        <dbReference type="ARBA" id="ARBA00022679"/>
    </source>
</evidence>
<dbReference type="EMBL" id="HBGH01000716">
    <property type="protein sequence ID" value="CAD9221642.1"/>
    <property type="molecule type" value="Transcribed_RNA"/>
</dbReference>
<dbReference type="CDD" id="cd02859">
    <property type="entry name" value="E_set_AMPKbeta_like_N"/>
    <property type="match status" value="1"/>
</dbReference>
<dbReference type="InterPro" id="IPR013534">
    <property type="entry name" value="Starch_synth_cat_dom"/>
</dbReference>
<evidence type="ECO:0000259" key="6">
    <source>
        <dbReference type="Pfam" id="PF00534"/>
    </source>
</evidence>
<dbReference type="SUPFAM" id="SSF53756">
    <property type="entry name" value="UDP-Glycosyltransferase/glycogen phosphorylase"/>
    <property type="match status" value="1"/>
</dbReference>
<dbReference type="Gene3D" id="2.60.40.10">
    <property type="entry name" value="Immunoglobulins"/>
    <property type="match status" value="1"/>
</dbReference>
<dbReference type="SUPFAM" id="SSF81296">
    <property type="entry name" value="E set domains"/>
    <property type="match status" value="1"/>
</dbReference>
<keyword evidence="4" id="KW-0035">Amyloplast</keyword>
<evidence type="ECO:0008006" key="10">
    <source>
        <dbReference type="Google" id="ProtNLM"/>
    </source>
</evidence>